<reference evidence="5 6" key="1">
    <citation type="submission" date="2016-03" db="EMBL/GenBank/DDBJ databases">
        <authorList>
            <person name="Ploux O."/>
        </authorList>
    </citation>
    <scope>NUCLEOTIDE SEQUENCE [LARGE SCALE GENOMIC DNA]</scope>
    <source>
        <strain evidence="5 6">UAMH 11012</strain>
    </source>
</reference>
<keyword evidence="2" id="KW-0285">Flavoprotein</keyword>
<dbReference type="Pfam" id="PF00743">
    <property type="entry name" value="FMO-like"/>
    <property type="match status" value="1"/>
</dbReference>
<dbReference type="InterPro" id="IPR020946">
    <property type="entry name" value="Flavin_mOase-like"/>
</dbReference>
<keyword evidence="6" id="KW-1185">Reference proteome</keyword>
<evidence type="ECO:0000256" key="3">
    <source>
        <dbReference type="ARBA" id="ARBA00022827"/>
    </source>
</evidence>
<dbReference type="Gene3D" id="3.50.50.60">
    <property type="entry name" value="FAD/NAD(P)-binding domain"/>
    <property type="match status" value="2"/>
</dbReference>
<evidence type="ECO:0000256" key="4">
    <source>
        <dbReference type="ARBA" id="ARBA00023002"/>
    </source>
</evidence>
<evidence type="ECO:0000313" key="5">
    <source>
        <dbReference type="EMBL" id="CZR53553.1"/>
    </source>
</evidence>
<keyword evidence="5" id="KW-0503">Monooxygenase</keyword>
<evidence type="ECO:0000256" key="2">
    <source>
        <dbReference type="ARBA" id="ARBA00022630"/>
    </source>
</evidence>
<dbReference type="PANTHER" id="PTHR42877:SF7">
    <property type="entry name" value="FLAVIN-BINDING MONOOXYGENASE-RELATED"/>
    <property type="match status" value="1"/>
</dbReference>
<dbReference type="SUPFAM" id="SSF51905">
    <property type="entry name" value="FAD/NAD(P)-binding domain"/>
    <property type="match status" value="2"/>
</dbReference>
<dbReference type="OrthoDB" id="74360at2759"/>
<dbReference type="AlphaFoldDB" id="A0A1L7WLD0"/>
<dbReference type="GO" id="GO:0050660">
    <property type="term" value="F:flavin adenine dinucleotide binding"/>
    <property type="evidence" value="ECO:0007669"/>
    <property type="project" value="InterPro"/>
</dbReference>
<dbReference type="Proteomes" id="UP000184330">
    <property type="component" value="Unassembled WGS sequence"/>
</dbReference>
<protein>
    <submittedName>
        <fullName evidence="5">Related to flavin-binding monooxygenase</fullName>
    </submittedName>
</protein>
<accession>A0A1L7WLD0</accession>
<sequence>MWAAPKLLKENFKGSTPAPFEFDPRNPNDMSRRAIDNLRSIKVSCLEEAFPRNIKNLELVIYEKNSDLGGTWFESRYPGVACDVPSHTYQFTFESNSQWSSYWAPGAEIQAYLKSTAAKYDVVKFMKFNHLAETAVWDDHAGKWNVAIKNLKTGDEFTDTADILCSAVGALNKWIWPDIKGLHSFEGKLMHSANYDPNFDVTGKRIALIGGGSSGIQILPNIQSKAARVDHYMKGKTWIPPMGLGGQGLMDRGGDPKTPAEDLARFKDPKTYLEYRHQIESVLHIASDAIYKGTENAKMFQKMCEDNMRAKLAKKPEIFESLLPDFAPACRRLTPGPGYLEALVEDNVEFVSTNIKEVYEHGIVTEDGRRREVDAIICATGFAGYKQHFPLIGKDGVNLQDLWNEDITEAYLAMAAQKMPNYFTFLGPNGGPGIGSTALFLEYQGWYMVKCIQKIQREWIKSMVVKKSAVKAFGKYIDRFFEPTVFNSTCRSWWRHHGIGRLLAVWPGSALHGMYAWENPRWEDYDYELKDELEGNILSWLGNGYITSQIEGLKTTGYLDEAYMPVENPLEIKATNTVVKNYQLEES</sequence>
<evidence type="ECO:0000256" key="1">
    <source>
        <dbReference type="ARBA" id="ARBA00010139"/>
    </source>
</evidence>
<keyword evidence="4" id="KW-0560">Oxidoreductase</keyword>
<dbReference type="GO" id="GO:0050661">
    <property type="term" value="F:NADP binding"/>
    <property type="evidence" value="ECO:0007669"/>
    <property type="project" value="InterPro"/>
</dbReference>
<dbReference type="InterPro" id="IPR036188">
    <property type="entry name" value="FAD/NAD-bd_sf"/>
</dbReference>
<proteinExistence type="inferred from homology"/>
<dbReference type="GO" id="GO:0004499">
    <property type="term" value="F:N,N-dimethylaniline monooxygenase activity"/>
    <property type="evidence" value="ECO:0007669"/>
    <property type="project" value="InterPro"/>
</dbReference>
<dbReference type="InterPro" id="IPR051209">
    <property type="entry name" value="FAD-bind_Monooxygenase_sf"/>
</dbReference>
<gene>
    <name evidence="5" type="ORF">PAC_03432</name>
</gene>
<dbReference type="EMBL" id="FJOG01000004">
    <property type="protein sequence ID" value="CZR53553.1"/>
    <property type="molecule type" value="Genomic_DNA"/>
</dbReference>
<keyword evidence="3" id="KW-0274">FAD</keyword>
<comment type="similarity">
    <text evidence="1">Belongs to the FAD-binding monooxygenase family.</text>
</comment>
<organism evidence="5 6">
    <name type="scientific">Phialocephala subalpina</name>
    <dbReference type="NCBI Taxonomy" id="576137"/>
    <lineage>
        <taxon>Eukaryota</taxon>
        <taxon>Fungi</taxon>
        <taxon>Dikarya</taxon>
        <taxon>Ascomycota</taxon>
        <taxon>Pezizomycotina</taxon>
        <taxon>Leotiomycetes</taxon>
        <taxon>Helotiales</taxon>
        <taxon>Mollisiaceae</taxon>
        <taxon>Phialocephala</taxon>
        <taxon>Phialocephala fortinii species complex</taxon>
    </lineage>
</organism>
<dbReference type="PANTHER" id="PTHR42877">
    <property type="entry name" value="L-ORNITHINE N(5)-MONOOXYGENASE-RELATED"/>
    <property type="match status" value="1"/>
</dbReference>
<name>A0A1L7WLD0_9HELO</name>
<evidence type="ECO:0000313" key="6">
    <source>
        <dbReference type="Proteomes" id="UP000184330"/>
    </source>
</evidence>